<keyword evidence="7" id="KW-1185">Reference proteome</keyword>
<dbReference type="Proteomes" id="UP001239445">
    <property type="component" value="Unassembled WGS sequence"/>
</dbReference>
<evidence type="ECO:0000256" key="5">
    <source>
        <dbReference type="SAM" id="MobiDB-lite"/>
    </source>
</evidence>
<gene>
    <name evidence="6" type="ORF">QBC47DRAFT_369545</name>
</gene>
<keyword evidence="4" id="KW-0378">Hydrolase</keyword>
<comment type="similarity">
    <text evidence="1">Belongs to the metallo-dependent hydrolases superfamily. TatD-type hydrolase family.</text>
</comment>
<accession>A0AAJ0BMZ0</accession>
<comment type="caution">
    <text evidence="6">The sequence shown here is derived from an EMBL/GenBank/DDBJ whole genome shotgun (WGS) entry which is preliminary data.</text>
</comment>
<dbReference type="InterPro" id="IPR001130">
    <property type="entry name" value="TatD-like"/>
</dbReference>
<sequence>MNYMRLRTCPTPLRLFTNQLIHKPAPPLGISFARQGTKTMAAPNSTVAAPPSEGYKPRYIDIGINLADPIFRGRYHGKPRHPDDLKDVVKRAQDVGCTKLIVTGSSFKSSRDALKLAAEFPGTVFSTAGIHPCSSSIFSPSHHKHHDESQSESEEAQHTPACDPDPTQPIPDGKGVDHARSAKIIDDLRTLITKSPSSGLVAFGEFGLDYDRLHYCSKEVQLHSFAAQLSLAASLKPQLPLFLHSRAAHADFVRLLKDAFGPRLERLERGGVVHSFTGTIEEMRELMDLGLYIGVNGCSFKTAENCDVVREIELSRLMLETDGPWCEVRPTHEGWKYLVEAANKTKAAAAPTPSLGSEEGTSSPAPTQGKKQGKKNQKKEPEVPERFKVVKKEKWEQGAMVKGRNEPCTIERIAIIVAGIKGVSVEDVCEAAWANTVKVFGLKE</sequence>
<dbReference type="GO" id="GO:0008296">
    <property type="term" value="F:3'-5'-DNA exonuclease activity"/>
    <property type="evidence" value="ECO:0007669"/>
    <property type="project" value="TreeGrafter"/>
</dbReference>
<dbReference type="InterPro" id="IPR032466">
    <property type="entry name" value="Metal_Hydrolase"/>
</dbReference>
<feature type="region of interest" description="Disordered" evidence="5">
    <location>
        <begin position="348"/>
        <end position="387"/>
    </location>
</feature>
<keyword evidence="2" id="KW-0540">Nuclease</keyword>
<feature type="region of interest" description="Disordered" evidence="5">
    <location>
        <begin position="137"/>
        <end position="177"/>
    </location>
</feature>
<dbReference type="GO" id="GO:0046872">
    <property type="term" value="F:metal ion binding"/>
    <property type="evidence" value="ECO:0007669"/>
    <property type="project" value="UniProtKB-KW"/>
</dbReference>
<reference evidence="6" key="1">
    <citation type="submission" date="2023-06" db="EMBL/GenBank/DDBJ databases">
        <title>Genome-scale phylogeny and comparative genomics of the fungal order Sordariales.</title>
        <authorList>
            <consortium name="Lawrence Berkeley National Laboratory"/>
            <person name="Hensen N."/>
            <person name="Bonometti L."/>
            <person name="Westerberg I."/>
            <person name="Brannstrom I.O."/>
            <person name="Guillou S."/>
            <person name="Cros-Aarteil S."/>
            <person name="Calhoun S."/>
            <person name="Haridas S."/>
            <person name="Kuo A."/>
            <person name="Mondo S."/>
            <person name="Pangilinan J."/>
            <person name="Riley R."/>
            <person name="Labutti K."/>
            <person name="Andreopoulos B."/>
            <person name="Lipzen A."/>
            <person name="Chen C."/>
            <person name="Yanf M."/>
            <person name="Daum C."/>
            <person name="Ng V."/>
            <person name="Clum A."/>
            <person name="Steindorff A."/>
            <person name="Ohm R."/>
            <person name="Martin F."/>
            <person name="Silar P."/>
            <person name="Natvig D."/>
            <person name="Lalanne C."/>
            <person name="Gautier V."/>
            <person name="Ament-Velasquez S.L."/>
            <person name="Kruys A."/>
            <person name="Hutchinson M.I."/>
            <person name="Powell A.J."/>
            <person name="Barry K."/>
            <person name="Miller A.N."/>
            <person name="Grigoriev I.V."/>
            <person name="Debuchy R."/>
            <person name="Gladieux P."/>
            <person name="Thoren M.H."/>
            <person name="Johannesson H."/>
        </authorList>
    </citation>
    <scope>NUCLEOTIDE SEQUENCE</scope>
    <source>
        <strain evidence="6">PSN4</strain>
    </source>
</reference>
<dbReference type="PANTHER" id="PTHR10060">
    <property type="entry name" value="TATD FAMILY DEOXYRIBONUCLEASE"/>
    <property type="match status" value="1"/>
</dbReference>
<organism evidence="6 7">
    <name type="scientific">Echria macrotheca</name>
    <dbReference type="NCBI Taxonomy" id="438768"/>
    <lineage>
        <taxon>Eukaryota</taxon>
        <taxon>Fungi</taxon>
        <taxon>Dikarya</taxon>
        <taxon>Ascomycota</taxon>
        <taxon>Pezizomycotina</taxon>
        <taxon>Sordariomycetes</taxon>
        <taxon>Sordariomycetidae</taxon>
        <taxon>Sordariales</taxon>
        <taxon>Schizotheciaceae</taxon>
        <taxon>Echria</taxon>
    </lineage>
</organism>
<dbReference type="AlphaFoldDB" id="A0AAJ0BMZ0"/>
<dbReference type="SUPFAM" id="SSF51556">
    <property type="entry name" value="Metallo-dependent hydrolases"/>
    <property type="match status" value="1"/>
</dbReference>
<name>A0AAJ0BMZ0_9PEZI</name>
<dbReference type="PANTHER" id="PTHR10060:SF15">
    <property type="entry name" value="DEOXYRIBONUCLEASE TATDN1"/>
    <property type="match status" value="1"/>
</dbReference>
<dbReference type="Pfam" id="PF01026">
    <property type="entry name" value="TatD_DNase"/>
    <property type="match status" value="1"/>
</dbReference>
<dbReference type="CDD" id="cd01310">
    <property type="entry name" value="TatD_DNAse"/>
    <property type="match status" value="1"/>
</dbReference>
<protein>
    <submittedName>
        <fullName evidence="6">Uncharacterized protein</fullName>
    </submittedName>
</protein>
<evidence type="ECO:0000313" key="6">
    <source>
        <dbReference type="EMBL" id="KAK1761274.1"/>
    </source>
</evidence>
<dbReference type="GO" id="GO:0005829">
    <property type="term" value="C:cytosol"/>
    <property type="evidence" value="ECO:0007669"/>
    <property type="project" value="TreeGrafter"/>
</dbReference>
<evidence type="ECO:0000256" key="2">
    <source>
        <dbReference type="ARBA" id="ARBA00022722"/>
    </source>
</evidence>
<feature type="compositionally biased region" description="Basic and acidic residues" evidence="5">
    <location>
        <begin position="378"/>
        <end position="387"/>
    </location>
</feature>
<dbReference type="EMBL" id="MU839827">
    <property type="protein sequence ID" value="KAK1761274.1"/>
    <property type="molecule type" value="Genomic_DNA"/>
</dbReference>
<evidence type="ECO:0000256" key="1">
    <source>
        <dbReference type="ARBA" id="ARBA00009275"/>
    </source>
</evidence>
<dbReference type="InterPro" id="IPR050891">
    <property type="entry name" value="TatD-type_Hydrolase"/>
</dbReference>
<keyword evidence="3" id="KW-0479">Metal-binding</keyword>
<proteinExistence type="inferred from homology"/>
<dbReference type="Gene3D" id="3.20.20.140">
    <property type="entry name" value="Metal-dependent hydrolases"/>
    <property type="match status" value="1"/>
</dbReference>
<evidence type="ECO:0000256" key="4">
    <source>
        <dbReference type="ARBA" id="ARBA00022801"/>
    </source>
</evidence>
<evidence type="ECO:0000313" key="7">
    <source>
        <dbReference type="Proteomes" id="UP001239445"/>
    </source>
</evidence>
<evidence type="ECO:0000256" key="3">
    <source>
        <dbReference type="ARBA" id="ARBA00022723"/>
    </source>
</evidence>